<accession>A0A8S1IV99</accession>
<evidence type="ECO:0000313" key="2">
    <source>
        <dbReference type="EMBL" id="CAD7698961.1"/>
    </source>
</evidence>
<reference evidence="2" key="1">
    <citation type="submission" date="2020-12" db="EMBL/GenBank/DDBJ databases">
        <authorList>
            <person name="Iha C."/>
        </authorList>
    </citation>
    <scope>NUCLEOTIDE SEQUENCE</scope>
</reference>
<organism evidence="2 3">
    <name type="scientific">Ostreobium quekettii</name>
    <dbReference type="NCBI Taxonomy" id="121088"/>
    <lineage>
        <taxon>Eukaryota</taxon>
        <taxon>Viridiplantae</taxon>
        <taxon>Chlorophyta</taxon>
        <taxon>core chlorophytes</taxon>
        <taxon>Ulvophyceae</taxon>
        <taxon>TCBD clade</taxon>
        <taxon>Bryopsidales</taxon>
        <taxon>Ostreobineae</taxon>
        <taxon>Ostreobiaceae</taxon>
        <taxon>Ostreobium</taxon>
    </lineage>
</organism>
<feature type="compositionally biased region" description="Polar residues" evidence="1">
    <location>
        <begin position="81"/>
        <end position="98"/>
    </location>
</feature>
<dbReference type="EMBL" id="CAJHUC010000927">
    <property type="protein sequence ID" value="CAD7698961.1"/>
    <property type="molecule type" value="Genomic_DNA"/>
</dbReference>
<protein>
    <submittedName>
        <fullName evidence="2">Uncharacterized protein</fullName>
    </submittedName>
</protein>
<name>A0A8S1IV99_9CHLO</name>
<feature type="region of interest" description="Disordered" evidence="1">
    <location>
        <begin position="76"/>
        <end position="98"/>
    </location>
</feature>
<keyword evidence="3" id="KW-1185">Reference proteome</keyword>
<comment type="caution">
    <text evidence="2">The sequence shown here is derived from an EMBL/GenBank/DDBJ whole genome shotgun (WGS) entry which is preliminary data.</text>
</comment>
<dbReference type="AlphaFoldDB" id="A0A8S1IV99"/>
<evidence type="ECO:0000256" key="1">
    <source>
        <dbReference type="SAM" id="MobiDB-lite"/>
    </source>
</evidence>
<sequence>MAPVAKAPPARIPSAAPVAGRCPIPLRVVPLRSGLRHAGQPSRDLCLRRRFHGSRTGCGGAGLVAAVSSADVALSAPDGSRPSSGFSWWGSQRLHSPF</sequence>
<gene>
    <name evidence="2" type="ORF">OSTQU699_LOCUS4320</name>
</gene>
<evidence type="ECO:0000313" key="3">
    <source>
        <dbReference type="Proteomes" id="UP000708148"/>
    </source>
</evidence>
<dbReference type="Proteomes" id="UP000708148">
    <property type="component" value="Unassembled WGS sequence"/>
</dbReference>
<proteinExistence type="predicted"/>